<dbReference type="Pfam" id="PF00440">
    <property type="entry name" value="TetR_N"/>
    <property type="match status" value="1"/>
</dbReference>
<dbReference type="Gene3D" id="1.10.357.10">
    <property type="entry name" value="Tetracycline Repressor, domain 2"/>
    <property type="match status" value="1"/>
</dbReference>
<feature type="domain" description="HTH tetR-type" evidence="5">
    <location>
        <begin position="13"/>
        <end position="73"/>
    </location>
</feature>
<gene>
    <name evidence="6" type="ORF">MM35RIKEN_07510</name>
</gene>
<organism evidence="6 7">
    <name type="scientific">Vescimonas fastidiosa</name>
    <dbReference type="NCBI Taxonomy" id="2714353"/>
    <lineage>
        <taxon>Bacteria</taxon>
        <taxon>Bacillati</taxon>
        <taxon>Bacillota</taxon>
        <taxon>Clostridia</taxon>
        <taxon>Eubacteriales</taxon>
        <taxon>Oscillospiraceae</taxon>
        <taxon>Vescimonas</taxon>
    </lineage>
</organism>
<dbReference type="PANTHER" id="PTHR30055:SF234">
    <property type="entry name" value="HTH-TYPE TRANSCRIPTIONAL REGULATOR BETI"/>
    <property type="match status" value="1"/>
</dbReference>
<evidence type="ECO:0000256" key="2">
    <source>
        <dbReference type="ARBA" id="ARBA00023125"/>
    </source>
</evidence>
<dbReference type="PANTHER" id="PTHR30055">
    <property type="entry name" value="HTH-TYPE TRANSCRIPTIONAL REGULATOR RUTR"/>
    <property type="match status" value="1"/>
</dbReference>
<evidence type="ECO:0000313" key="7">
    <source>
        <dbReference type="Proteomes" id="UP000681343"/>
    </source>
</evidence>
<accession>A0A810PP16</accession>
<dbReference type="SUPFAM" id="SSF46689">
    <property type="entry name" value="Homeodomain-like"/>
    <property type="match status" value="1"/>
</dbReference>
<evidence type="ECO:0000256" key="4">
    <source>
        <dbReference type="PROSITE-ProRule" id="PRU00335"/>
    </source>
</evidence>
<dbReference type="GO" id="GO:0000976">
    <property type="term" value="F:transcription cis-regulatory region binding"/>
    <property type="evidence" value="ECO:0007669"/>
    <property type="project" value="TreeGrafter"/>
</dbReference>
<keyword evidence="3" id="KW-0804">Transcription</keyword>
<dbReference type="KEGG" id="vfa:MM35RIKEN_07510"/>
<dbReference type="InterPro" id="IPR009057">
    <property type="entry name" value="Homeodomain-like_sf"/>
</dbReference>
<keyword evidence="2 4" id="KW-0238">DNA-binding</keyword>
<dbReference type="AlphaFoldDB" id="A0A810PP16"/>
<keyword evidence="7" id="KW-1185">Reference proteome</keyword>
<dbReference type="RefSeq" id="WP_212819451.1">
    <property type="nucleotide sequence ID" value="NZ_AP023415.1"/>
</dbReference>
<keyword evidence="1" id="KW-0805">Transcription regulation</keyword>
<dbReference type="Proteomes" id="UP000681343">
    <property type="component" value="Chromosome"/>
</dbReference>
<protein>
    <submittedName>
        <fullName evidence="6">TetR family transcriptional regulator</fullName>
    </submittedName>
</protein>
<dbReference type="GO" id="GO:0003700">
    <property type="term" value="F:DNA-binding transcription factor activity"/>
    <property type="evidence" value="ECO:0007669"/>
    <property type="project" value="TreeGrafter"/>
</dbReference>
<dbReference type="InterPro" id="IPR001647">
    <property type="entry name" value="HTH_TetR"/>
</dbReference>
<dbReference type="PRINTS" id="PR00455">
    <property type="entry name" value="HTHTETR"/>
</dbReference>
<reference evidence="6" key="1">
    <citation type="submission" date="2020-09" db="EMBL/GenBank/DDBJ databases">
        <title>New species isolated from human feces.</title>
        <authorList>
            <person name="Kitahara M."/>
            <person name="Shigeno Y."/>
            <person name="Shime M."/>
            <person name="Matsumoto Y."/>
            <person name="Nakamura S."/>
            <person name="Motooka D."/>
            <person name="Fukuoka S."/>
            <person name="Nishikawa H."/>
            <person name="Benno Y."/>
        </authorList>
    </citation>
    <scope>NUCLEOTIDE SEQUENCE</scope>
    <source>
        <strain evidence="6">MM35</strain>
    </source>
</reference>
<dbReference type="SUPFAM" id="SSF48498">
    <property type="entry name" value="Tetracyclin repressor-like, C-terminal domain"/>
    <property type="match status" value="1"/>
</dbReference>
<dbReference type="InterPro" id="IPR036271">
    <property type="entry name" value="Tet_transcr_reg_TetR-rel_C_sf"/>
</dbReference>
<dbReference type="EMBL" id="AP023415">
    <property type="protein sequence ID" value="BCK78559.1"/>
    <property type="molecule type" value="Genomic_DNA"/>
</dbReference>
<evidence type="ECO:0000313" key="6">
    <source>
        <dbReference type="EMBL" id="BCK78559.1"/>
    </source>
</evidence>
<evidence type="ECO:0000256" key="3">
    <source>
        <dbReference type="ARBA" id="ARBA00023163"/>
    </source>
</evidence>
<name>A0A810PP16_9FIRM</name>
<proteinExistence type="predicted"/>
<dbReference type="InterPro" id="IPR050109">
    <property type="entry name" value="HTH-type_TetR-like_transc_reg"/>
</dbReference>
<evidence type="ECO:0000256" key="1">
    <source>
        <dbReference type="ARBA" id="ARBA00023015"/>
    </source>
</evidence>
<feature type="DNA-binding region" description="H-T-H motif" evidence="4">
    <location>
        <begin position="36"/>
        <end position="55"/>
    </location>
</feature>
<sequence>MKKEPTPRQRQALEMRAKIQSAALTLFNREGFENVSVEEIAQTVGCSVGNIYHYFKSKDELAIRVTQMVDEAYTDLEQSYLASAVPGREKLLDFVGRSLEISARDEMLYKAFIHGLRYPEQAVLKKNDTRVYFRLLRELVDICQKEGSIHPSYDPDALVEDLVVLHRGTLFEWRIYQEGFDVAKQGRRMAAALLRGWQTPPAET</sequence>
<evidence type="ECO:0000259" key="5">
    <source>
        <dbReference type="PROSITE" id="PS50977"/>
    </source>
</evidence>
<dbReference type="PROSITE" id="PS50977">
    <property type="entry name" value="HTH_TETR_2"/>
    <property type="match status" value="1"/>
</dbReference>